<keyword evidence="3" id="KW-1185">Reference proteome</keyword>
<reference evidence="2 3" key="1">
    <citation type="submission" date="2021-03" db="EMBL/GenBank/DDBJ databases">
        <title>Antimicrobial resistance genes in bacteria isolated from Japanese honey, and their potential for conferring macrolide and lincosamide resistance in the American foulbrood pathogen Paenibacillus larvae.</title>
        <authorList>
            <person name="Okamoto M."/>
            <person name="Kumagai M."/>
            <person name="Kanamori H."/>
            <person name="Takamatsu D."/>
        </authorList>
    </citation>
    <scope>NUCLEOTIDE SEQUENCE [LARGE SCALE GENOMIC DNA]</scope>
    <source>
        <strain evidence="2 3">J1TS3</strain>
    </source>
</reference>
<organism evidence="2 3">
    <name type="scientific">Siminovitchia fordii</name>
    <dbReference type="NCBI Taxonomy" id="254759"/>
    <lineage>
        <taxon>Bacteria</taxon>
        <taxon>Bacillati</taxon>
        <taxon>Bacillota</taxon>
        <taxon>Bacilli</taxon>
        <taxon>Bacillales</taxon>
        <taxon>Bacillaceae</taxon>
        <taxon>Siminovitchia</taxon>
    </lineage>
</organism>
<evidence type="ECO:0000256" key="1">
    <source>
        <dbReference type="SAM" id="Phobius"/>
    </source>
</evidence>
<feature type="transmembrane region" description="Helical" evidence="1">
    <location>
        <begin position="36"/>
        <end position="53"/>
    </location>
</feature>
<keyword evidence="1" id="KW-0472">Membrane</keyword>
<dbReference type="RefSeq" id="WP_018707730.1">
    <property type="nucleotide sequence ID" value="NZ_BOQT01000002.1"/>
</dbReference>
<evidence type="ECO:0000313" key="3">
    <source>
        <dbReference type="Proteomes" id="UP000680279"/>
    </source>
</evidence>
<keyword evidence="1" id="KW-0812">Transmembrane</keyword>
<dbReference type="EMBL" id="BOQT01000002">
    <property type="protein sequence ID" value="GIN19766.1"/>
    <property type="molecule type" value="Genomic_DNA"/>
</dbReference>
<keyword evidence="1" id="KW-1133">Transmembrane helix</keyword>
<evidence type="ECO:0000313" key="2">
    <source>
        <dbReference type="EMBL" id="GIN19766.1"/>
    </source>
</evidence>
<gene>
    <name evidence="2" type="ORF">J1TS3_09000</name>
</gene>
<accession>A0ABQ4K2A4</accession>
<protein>
    <submittedName>
        <fullName evidence="2">Uncharacterized protein</fullName>
    </submittedName>
</protein>
<proteinExistence type="predicted"/>
<name>A0ABQ4K2A4_9BACI</name>
<comment type="caution">
    <text evidence="2">The sequence shown here is derived from an EMBL/GenBank/DDBJ whole genome shotgun (WGS) entry which is preliminary data.</text>
</comment>
<sequence length="56" mass="6814">MKTSEFDQEFVEELEKRIEIIRQTDTPDKRLRRIDYILVWVFSILSILLLIFGRSL</sequence>
<dbReference type="Proteomes" id="UP000680279">
    <property type="component" value="Unassembled WGS sequence"/>
</dbReference>